<dbReference type="InterPro" id="IPR051694">
    <property type="entry name" value="Immunoregulatory_rcpt-like"/>
</dbReference>
<dbReference type="GO" id="GO:0016020">
    <property type="term" value="C:membrane"/>
    <property type="evidence" value="ECO:0007669"/>
    <property type="project" value="UniProtKB-SubCell"/>
</dbReference>
<feature type="compositionally biased region" description="Basic and acidic residues" evidence="5">
    <location>
        <begin position="200"/>
        <end position="211"/>
    </location>
</feature>
<dbReference type="GeneID" id="71989478"/>
<evidence type="ECO:0000256" key="1">
    <source>
        <dbReference type="ARBA" id="ARBA00004167"/>
    </source>
</evidence>
<reference evidence="7" key="2">
    <citation type="journal article" date="2022" name="Microb. Genom.">
        <title>A chromosome-scale genome assembly of the tomato pathogen Cladosporium fulvum reveals a compartmentalized genome architecture and the presence of a dispensable chromosome.</title>
        <authorList>
            <person name="Zaccaron A.Z."/>
            <person name="Chen L.H."/>
            <person name="Samaras A."/>
            <person name="Stergiopoulos I."/>
        </authorList>
    </citation>
    <scope>NUCLEOTIDE SEQUENCE</scope>
    <source>
        <strain evidence="7">Race5_Kim</strain>
    </source>
</reference>
<comment type="subcellular location">
    <subcellularLocation>
        <location evidence="1">Membrane</location>
        <topology evidence="1">Single-pass membrane protein</topology>
    </subcellularLocation>
</comment>
<evidence type="ECO:0000256" key="3">
    <source>
        <dbReference type="ARBA" id="ARBA00022989"/>
    </source>
</evidence>
<feature type="transmembrane region" description="Helical" evidence="6">
    <location>
        <begin position="162"/>
        <end position="188"/>
    </location>
</feature>
<dbReference type="EMBL" id="CP090171">
    <property type="protein sequence ID" value="UJO21597.1"/>
    <property type="molecule type" value="Genomic_DNA"/>
</dbReference>
<keyword evidence="8" id="KW-1185">Reference proteome</keyword>
<dbReference type="Proteomes" id="UP000756132">
    <property type="component" value="Chromosome 9"/>
</dbReference>
<dbReference type="OrthoDB" id="3649161at2759"/>
<evidence type="ECO:0000256" key="6">
    <source>
        <dbReference type="SAM" id="Phobius"/>
    </source>
</evidence>
<feature type="region of interest" description="Disordered" evidence="5">
    <location>
        <begin position="199"/>
        <end position="232"/>
    </location>
</feature>
<dbReference type="PANTHER" id="PTHR15549">
    <property type="entry name" value="PAIRED IMMUNOGLOBULIN-LIKE TYPE 2 RECEPTOR"/>
    <property type="match status" value="1"/>
</dbReference>
<organism evidence="7 8">
    <name type="scientific">Passalora fulva</name>
    <name type="common">Tomato leaf mold</name>
    <name type="synonym">Cladosporium fulvum</name>
    <dbReference type="NCBI Taxonomy" id="5499"/>
    <lineage>
        <taxon>Eukaryota</taxon>
        <taxon>Fungi</taxon>
        <taxon>Dikarya</taxon>
        <taxon>Ascomycota</taxon>
        <taxon>Pezizomycotina</taxon>
        <taxon>Dothideomycetes</taxon>
        <taxon>Dothideomycetidae</taxon>
        <taxon>Mycosphaerellales</taxon>
        <taxon>Mycosphaerellaceae</taxon>
        <taxon>Fulvia</taxon>
    </lineage>
</organism>
<dbReference type="KEGG" id="ffu:CLAFUR5_09600"/>
<keyword evidence="3 6" id="KW-1133">Transmembrane helix</keyword>
<keyword evidence="2 6" id="KW-0812">Transmembrane</keyword>
<gene>
    <name evidence="7" type="ORF">CLAFUR5_09600</name>
</gene>
<dbReference type="GO" id="GO:0071944">
    <property type="term" value="C:cell periphery"/>
    <property type="evidence" value="ECO:0007669"/>
    <property type="project" value="UniProtKB-ARBA"/>
</dbReference>
<name>A0A9Q8UTA1_PASFU</name>
<dbReference type="OMA" id="EGWERLF"/>
<sequence length="280" mass="30084">MSALDVLQAAQLHFETPTGPQMLKYNISQPVNVTWRSPHDYTTVEVWQGPFSNGAYSTNLLVANATQDQNSLLWNTTSISGSDLSAPFFFRLQNGDAPNTCEFCTSESAAFRVSDPAVLPTTSSSTNTASTTPASGTASAVAATASSLSTAATSNSSDHSALGIGLGVGLGIGLGLILFLILLGLVMLKRRRKRQQAQARRQEALKAEPSLRDSLASGWTSKHSENTMSGMSTSGMSYHSRFEFEKPDGSIREGWERLFGPDGRVTYQRMPTRPGQAVIR</sequence>
<reference evidence="7" key="1">
    <citation type="submission" date="2021-12" db="EMBL/GenBank/DDBJ databases">
        <authorList>
            <person name="Zaccaron A."/>
            <person name="Stergiopoulos I."/>
        </authorList>
    </citation>
    <scope>NUCLEOTIDE SEQUENCE</scope>
    <source>
        <strain evidence="7">Race5_Kim</strain>
    </source>
</reference>
<accession>A0A9Q8UTA1</accession>
<evidence type="ECO:0000313" key="8">
    <source>
        <dbReference type="Proteomes" id="UP000756132"/>
    </source>
</evidence>
<keyword evidence="4 6" id="KW-0472">Membrane</keyword>
<proteinExistence type="predicted"/>
<evidence type="ECO:0000256" key="5">
    <source>
        <dbReference type="SAM" id="MobiDB-lite"/>
    </source>
</evidence>
<evidence type="ECO:0000256" key="4">
    <source>
        <dbReference type="ARBA" id="ARBA00023136"/>
    </source>
</evidence>
<evidence type="ECO:0000256" key="2">
    <source>
        <dbReference type="ARBA" id="ARBA00022692"/>
    </source>
</evidence>
<evidence type="ECO:0000313" key="7">
    <source>
        <dbReference type="EMBL" id="UJO21597.1"/>
    </source>
</evidence>
<protein>
    <submittedName>
        <fullName evidence="7">Uncharacterized protein</fullName>
    </submittedName>
</protein>
<dbReference type="RefSeq" id="XP_047765963.1">
    <property type="nucleotide sequence ID" value="XM_047908748.1"/>
</dbReference>
<dbReference type="AlphaFoldDB" id="A0A9Q8UTA1"/>